<dbReference type="OrthoDB" id="302775at2759"/>
<sequence length="118" mass="13953">MRMNKQIFKGHENHINAIKALCLVPYFFIFTCTVPGFLFLLQYFTIETKDPTLFQVFKTILSCLGFLIFFMFLQNAHIKLVVSQLFKMKEKSIYDFQIDLFSGLEEFELKKSDVSKQE</sequence>
<dbReference type="EMBL" id="CAJJDN010000029">
    <property type="protein sequence ID" value="CAD8072759.1"/>
    <property type="molecule type" value="Genomic_DNA"/>
</dbReference>
<feature type="transmembrane region" description="Helical" evidence="1">
    <location>
        <begin position="53"/>
        <end position="73"/>
    </location>
</feature>
<accession>A0A8S1LZR9</accession>
<keyword evidence="3" id="KW-1185">Reference proteome</keyword>
<dbReference type="Proteomes" id="UP000692954">
    <property type="component" value="Unassembled WGS sequence"/>
</dbReference>
<comment type="caution">
    <text evidence="2">The sequence shown here is derived from an EMBL/GenBank/DDBJ whole genome shotgun (WGS) entry which is preliminary data.</text>
</comment>
<keyword evidence="1" id="KW-0472">Membrane</keyword>
<proteinExistence type="predicted"/>
<evidence type="ECO:0000313" key="3">
    <source>
        <dbReference type="Proteomes" id="UP000692954"/>
    </source>
</evidence>
<keyword evidence="1" id="KW-0812">Transmembrane</keyword>
<reference evidence="2" key="1">
    <citation type="submission" date="2021-01" db="EMBL/GenBank/DDBJ databases">
        <authorList>
            <consortium name="Genoscope - CEA"/>
            <person name="William W."/>
        </authorList>
    </citation>
    <scope>NUCLEOTIDE SEQUENCE</scope>
</reference>
<evidence type="ECO:0000256" key="1">
    <source>
        <dbReference type="SAM" id="Phobius"/>
    </source>
</evidence>
<gene>
    <name evidence="2" type="ORF">PSON_ATCC_30995.1.T0290352</name>
</gene>
<evidence type="ECO:0000313" key="2">
    <source>
        <dbReference type="EMBL" id="CAD8072759.1"/>
    </source>
</evidence>
<keyword evidence="1" id="KW-1133">Transmembrane helix</keyword>
<name>A0A8S1LZR9_9CILI</name>
<feature type="transmembrane region" description="Helical" evidence="1">
    <location>
        <begin position="20"/>
        <end position="41"/>
    </location>
</feature>
<organism evidence="2 3">
    <name type="scientific">Paramecium sonneborni</name>
    <dbReference type="NCBI Taxonomy" id="65129"/>
    <lineage>
        <taxon>Eukaryota</taxon>
        <taxon>Sar</taxon>
        <taxon>Alveolata</taxon>
        <taxon>Ciliophora</taxon>
        <taxon>Intramacronucleata</taxon>
        <taxon>Oligohymenophorea</taxon>
        <taxon>Peniculida</taxon>
        <taxon>Parameciidae</taxon>
        <taxon>Paramecium</taxon>
    </lineage>
</organism>
<protein>
    <submittedName>
        <fullName evidence="2">Uncharacterized protein</fullName>
    </submittedName>
</protein>
<dbReference type="AlphaFoldDB" id="A0A8S1LZR9"/>